<reference evidence="3" key="1">
    <citation type="submission" date="2017-06" db="EMBL/GenBank/DDBJ databases">
        <authorList>
            <person name="Varghese N."/>
            <person name="Submissions S."/>
        </authorList>
    </citation>
    <scope>NUCLEOTIDE SEQUENCE [LARGE SCALE GENOMIC DNA]</scope>
    <source>
        <strain evidence="3">DSM 22348</strain>
    </source>
</reference>
<protein>
    <submittedName>
        <fullName evidence="2">Uncharacterized protein</fullName>
    </submittedName>
</protein>
<dbReference type="EMBL" id="FZOL01000010">
    <property type="protein sequence ID" value="SNS56902.1"/>
    <property type="molecule type" value="Genomic_DNA"/>
</dbReference>
<proteinExistence type="predicted"/>
<evidence type="ECO:0000313" key="3">
    <source>
        <dbReference type="Proteomes" id="UP000198407"/>
    </source>
</evidence>
<keyword evidence="1" id="KW-1133">Transmembrane helix</keyword>
<sequence length="168" mass="18564">MFKIRSDAFSGNKLLHSSLIFILCFLLCLGFYIYALANKPAPSDGVLSRTEGKFLVIASSSQRGTTFIVEESGSGELVKLSAISGYTKIRSGFSEGVGRNIVVRHYGPSVVACWIDRVEYCAAMCTTKYECELTLYQASLSTLKKTLYTMLALAVICLVAYLIKKRER</sequence>
<dbReference type="AlphaFoldDB" id="A0A239FL00"/>
<feature type="transmembrane region" description="Helical" evidence="1">
    <location>
        <begin position="146"/>
        <end position="163"/>
    </location>
</feature>
<name>A0A239FL00_9PSED</name>
<evidence type="ECO:0000313" key="2">
    <source>
        <dbReference type="EMBL" id="SNS56902.1"/>
    </source>
</evidence>
<keyword evidence="3" id="KW-1185">Reference proteome</keyword>
<organism evidence="2 3">
    <name type="scientific">Pseudomonas japonica</name>
    <dbReference type="NCBI Taxonomy" id="256466"/>
    <lineage>
        <taxon>Bacteria</taxon>
        <taxon>Pseudomonadati</taxon>
        <taxon>Pseudomonadota</taxon>
        <taxon>Gammaproteobacteria</taxon>
        <taxon>Pseudomonadales</taxon>
        <taxon>Pseudomonadaceae</taxon>
        <taxon>Pseudomonas</taxon>
    </lineage>
</organism>
<accession>A0A239FL00</accession>
<gene>
    <name evidence="2" type="ORF">SAMN05444352_110100</name>
</gene>
<keyword evidence="1" id="KW-0812">Transmembrane</keyword>
<feature type="transmembrane region" description="Helical" evidence="1">
    <location>
        <begin position="20"/>
        <end position="37"/>
    </location>
</feature>
<evidence type="ECO:0000256" key="1">
    <source>
        <dbReference type="SAM" id="Phobius"/>
    </source>
</evidence>
<keyword evidence="1" id="KW-0472">Membrane</keyword>
<dbReference type="Proteomes" id="UP000198407">
    <property type="component" value="Unassembled WGS sequence"/>
</dbReference>